<evidence type="ECO:0000313" key="3">
    <source>
        <dbReference type="Proteomes" id="UP001151760"/>
    </source>
</evidence>
<protein>
    <recommendedName>
        <fullName evidence="4">Retrovirus-related Pol polyprotein from transposon TNT 1-94</fullName>
    </recommendedName>
</protein>
<keyword evidence="3" id="KW-1185">Reference proteome</keyword>
<dbReference type="PANTHER" id="PTHR11439">
    <property type="entry name" value="GAG-POL-RELATED RETROTRANSPOSON"/>
    <property type="match status" value="1"/>
</dbReference>
<dbReference type="Proteomes" id="UP001151760">
    <property type="component" value="Unassembled WGS sequence"/>
</dbReference>
<feature type="compositionally biased region" description="Low complexity" evidence="1">
    <location>
        <begin position="206"/>
        <end position="216"/>
    </location>
</feature>
<feature type="region of interest" description="Disordered" evidence="1">
    <location>
        <begin position="181"/>
        <end position="292"/>
    </location>
</feature>
<comment type="caution">
    <text evidence="2">The sequence shown here is derived from an EMBL/GenBank/DDBJ whole genome shotgun (WGS) entry which is preliminary data.</text>
</comment>
<reference evidence="2" key="2">
    <citation type="submission" date="2022-01" db="EMBL/GenBank/DDBJ databases">
        <authorList>
            <person name="Yamashiro T."/>
            <person name="Shiraishi A."/>
            <person name="Satake H."/>
            <person name="Nakayama K."/>
        </authorList>
    </citation>
    <scope>NUCLEOTIDE SEQUENCE</scope>
</reference>
<proteinExistence type="predicted"/>
<evidence type="ECO:0008006" key="4">
    <source>
        <dbReference type="Google" id="ProtNLM"/>
    </source>
</evidence>
<accession>A0ABQ5DPH1</accession>
<organism evidence="2 3">
    <name type="scientific">Tanacetum coccineum</name>
    <dbReference type="NCBI Taxonomy" id="301880"/>
    <lineage>
        <taxon>Eukaryota</taxon>
        <taxon>Viridiplantae</taxon>
        <taxon>Streptophyta</taxon>
        <taxon>Embryophyta</taxon>
        <taxon>Tracheophyta</taxon>
        <taxon>Spermatophyta</taxon>
        <taxon>Magnoliopsida</taxon>
        <taxon>eudicotyledons</taxon>
        <taxon>Gunneridae</taxon>
        <taxon>Pentapetalae</taxon>
        <taxon>asterids</taxon>
        <taxon>campanulids</taxon>
        <taxon>Asterales</taxon>
        <taxon>Asteraceae</taxon>
        <taxon>Asteroideae</taxon>
        <taxon>Anthemideae</taxon>
        <taxon>Anthemidinae</taxon>
        <taxon>Tanacetum</taxon>
    </lineage>
</organism>
<reference evidence="2" key="1">
    <citation type="journal article" date="2022" name="Int. J. Mol. Sci.">
        <title>Draft Genome of Tanacetum Coccineum: Genomic Comparison of Closely Related Tanacetum-Family Plants.</title>
        <authorList>
            <person name="Yamashiro T."/>
            <person name="Shiraishi A."/>
            <person name="Nakayama K."/>
            <person name="Satake H."/>
        </authorList>
    </citation>
    <scope>NUCLEOTIDE SEQUENCE</scope>
</reference>
<name>A0ABQ5DPH1_9ASTR</name>
<gene>
    <name evidence="2" type="ORF">Tco_0940961</name>
</gene>
<sequence>MVPPNNLGPDLNCKAINKTQYRGMIGSLIYLTASRPDIKFLTCLCARYQENPKESHLIAVKRIFRYLKGTQTLTLLDATWIGKAPQGQKNSQKELSSSYVKVADESDHSMLRFISLLLKHMAPNYDNEKPTINPTQIFSVHNWILKPNQPEEPPFTDHMKSICNLDVHVDSKAPKYSSIIEYVPQGKKPGARSGLRRKQSSKHTSESTTEISESQSGHSKKETKSSSAMDISLSHPSPPTLVVGEMHKKAQQAAGGPTSLGATSEEGAHPQLSSDFTAKADPGISTSKDSIS</sequence>
<dbReference type="PANTHER" id="PTHR11439:SF463">
    <property type="entry name" value="REVERSE TRANSCRIPTASE TY1_COPIA-TYPE DOMAIN-CONTAINING PROTEIN"/>
    <property type="match status" value="1"/>
</dbReference>
<evidence type="ECO:0000256" key="1">
    <source>
        <dbReference type="SAM" id="MobiDB-lite"/>
    </source>
</evidence>
<evidence type="ECO:0000313" key="2">
    <source>
        <dbReference type="EMBL" id="GJT41096.1"/>
    </source>
</evidence>
<dbReference type="EMBL" id="BQNB010015532">
    <property type="protein sequence ID" value="GJT41096.1"/>
    <property type="molecule type" value="Genomic_DNA"/>
</dbReference>